<reference evidence="2 3" key="1">
    <citation type="submission" date="2020-07" db="EMBL/GenBank/DDBJ databases">
        <title>Endozoicomonas sp. nov., isolated from sediment.</title>
        <authorList>
            <person name="Gu T."/>
        </authorList>
    </citation>
    <scope>NUCLEOTIDE SEQUENCE [LARGE SCALE GENOMIC DNA]</scope>
    <source>
        <strain evidence="2 3">SM1973</strain>
    </source>
</reference>
<dbReference type="PROSITE" id="PS51782">
    <property type="entry name" value="LYSM"/>
    <property type="match status" value="1"/>
</dbReference>
<dbReference type="InterPro" id="IPR045361">
    <property type="entry name" value="CIS_tube_prot_N"/>
</dbReference>
<dbReference type="InterPro" id="IPR018392">
    <property type="entry name" value="LysM"/>
</dbReference>
<dbReference type="RefSeq" id="WP_180569003.1">
    <property type="nucleotide sequence ID" value="NZ_JACCKB010000019.1"/>
</dbReference>
<organism evidence="2 3">
    <name type="scientific">Spartinivicinus marinus</name>
    <dbReference type="NCBI Taxonomy" id="2994442"/>
    <lineage>
        <taxon>Bacteria</taxon>
        <taxon>Pseudomonadati</taxon>
        <taxon>Pseudomonadota</taxon>
        <taxon>Gammaproteobacteria</taxon>
        <taxon>Oceanospirillales</taxon>
        <taxon>Zooshikellaceae</taxon>
        <taxon>Spartinivicinus</taxon>
    </lineage>
</organism>
<gene>
    <name evidence="2" type="ORF">H0A36_13255</name>
</gene>
<dbReference type="SMART" id="SM00257">
    <property type="entry name" value="LysM"/>
    <property type="match status" value="1"/>
</dbReference>
<evidence type="ECO:0000313" key="2">
    <source>
        <dbReference type="EMBL" id="NYZ66983.1"/>
    </source>
</evidence>
<dbReference type="Gene3D" id="3.10.350.10">
    <property type="entry name" value="LysM domain"/>
    <property type="match status" value="1"/>
</dbReference>
<feature type="domain" description="LysM" evidence="1">
    <location>
        <begin position="168"/>
        <end position="215"/>
    </location>
</feature>
<comment type="caution">
    <text evidence="2">The sequence shown here is derived from an EMBL/GenBank/DDBJ whole genome shotgun (WGS) entry which is preliminary data.</text>
</comment>
<evidence type="ECO:0000259" key="1">
    <source>
        <dbReference type="PROSITE" id="PS51782"/>
    </source>
</evidence>
<evidence type="ECO:0000313" key="3">
    <source>
        <dbReference type="Proteomes" id="UP000569732"/>
    </source>
</evidence>
<proteinExistence type="predicted"/>
<dbReference type="InterPro" id="IPR036779">
    <property type="entry name" value="LysM_dom_sf"/>
</dbReference>
<dbReference type="AlphaFoldDB" id="A0A853I0P3"/>
<protein>
    <submittedName>
        <fullName evidence="2">LysM peptidoglycan-binding domain-containing protein</fullName>
    </submittedName>
</protein>
<dbReference type="CDD" id="cd00118">
    <property type="entry name" value="LysM"/>
    <property type="match status" value="1"/>
</dbReference>
<keyword evidence="3" id="KW-1185">Reference proteome</keyword>
<name>A0A853I0P3_9GAMM</name>
<dbReference type="Proteomes" id="UP000569732">
    <property type="component" value="Unassembled WGS sequence"/>
</dbReference>
<dbReference type="Pfam" id="PF19266">
    <property type="entry name" value="CIS_tube"/>
    <property type="match status" value="1"/>
</dbReference>
<accession>A0A853I0P3</accession>
<sequence length="222" mass="24966">MSENRTEKLTIEAFEDIDRKKGLRSFELKINPIKFIFSIKNNYTVDNAIGSSGSQMRFLHGRNRQLSLQLKLDGTGTKEDEPIAKQVDSFINITQSMVGKIHQPPFLNISWGDIKEFFCRLDNASIDYTAFDTKGVPIAANIDCSFTEDLSEAKRSAQDKKSSPDLTHLHVVASKENLPMIAKKYYGSTRFYMQLAKVNKLNNATNLTTGSRIVIPPLSVVD</sequence>
<dbReference type="EMBL" id="JACCKB010000019">
    <property type="protein sequence ID" value="NYZ66983.1"/>
    <property type="molecule type" value="Genomic_DNA"/>
</dbReference>